<feature type="region of interest" description="Disordered" evidence="6">
    <location>
        <begin position="432"/>
        <end position="454"/>
    </location>
</feature>
<dbReference type="EMBL" id="JAKMXF010000297">
    <property type="protein sequence ID" value="KAI6652761.1"/>
    <property type="molecule type" value="Genomic_DNA"/>
</dbReference>
<dbReference type="InterPro" id="IPR000315">
    <property type="entry name" value="Znf_B-box"/>
</dbReference>
<proteinExistence type="predicted"/>
<evidence type="ECO:0000256" key="2">
    <source>
        <dbReference type="ARBA" id="ARBA00022771"/>
    </source>
</evidence>
<organism evidence="8 9">
    <name type="scientific">Oopsacas minuta</name>
    <dbReference type="NCBI Taxonomy" id="111878"/>
    <lineage>
        <taxon>Eukaryota</taxon>
        <taxon>Metazoa</taxon>
        <taxon>Porifera</taxon>
        <taxon>Hexactinellida</taxon>
        <taxon>Hexasterophora</taxon>
        <taxon>Lyssacinosida</taxon>
        <taxon>Leucopsacidae</taxon>
        <taxon>Oopsacas</taxon>
    </lineage>
</organism>
<feature type="coiled-coil region" evidence="5">
    <location>
        <begin position="236"/>
        <end position="263"/>
    </location>
</feature>
<dbReference type="InterPro" id="IPR017907">
    <property type="entry name" value="Znf_RING_CS"/>
</dbReference>
<feature type="coiled-coil region" evidence="5">
    <location>
        <begin position="167"/>
        <end position="198"/>
    </location>
</feature>
<dbReference type="PROSITE" id="PS50089">
    <property type="entry name" value="ZF_RING_2"/>
    <property type="match status" value="1"/>
</dbReference>
<dbReference type="Gene3D" id="3.30.160.60">
    <property type="entry name" value="Classic Zinc Finger"/>
    <property type="match status" value="1"/>
</dbReference>
<dbReference type="InterPro" id="IPR013083">
    <property type="entry name" value="Znf_RING/FYVE/PHD"/>
</dbReference>
<name>A0AAV7JV42_9METZ</name>
<feature type="region of interest" description="Disordered" evidence="6">
    <location>
        <begin position="466"/>
        <end position="488"/>
    </location>
</feature>
<dbReference type="Gene3D" id="3.30.40.10">
    <property type="entry name" value="Zinc/RING finger domain, C3HC4 (zinc finger)"/>
    <property type="match status" value="1"/>
</dbReference>
<comment type="caution">
    <text evidence="8">The sequence shown here is derived from an EMBL/GenBank/DDBJ whole genome shotgun (WGS) entry which is preliminary data.</text>
</comment>
<evidence type="ECO:0000259" key="7">
    <source>
        <dbReference type="PROSITE" id="PS50089"/>
    </source>
</evidence>
<protein>
    <recommendedName>
        <fullName evidence="7">RING-type domain-containing protein</fullName>
    </recommendedName>
</protein>
<dbReference type="SUPFAM" id="SSF57850">
    <property type="entry name" value="RING/U-box"/>
    <property type="match status" value="1"/>
</dbReference>
<dbReference type="InterPro" id="IPR047153">
    <property type="entry name" value="TRIM45/56/19-like"/>
</dbReference>
<keyword evidence="3" id="KW-0862">Zinc</keyword>
<sequence length="516" mass="58618">MATGSEIVQDGFCGNRPTPQTQGARDCAICFCPMTSEDINVPRLLTCGHTFCTECIRKIYLASTDAYNYRRRMEREILCPHCKTPCLIPDGDASKLPKNYILLDIISEQPRIKVDVERITCNIHNIVKKSYCFNCQELVCPYCQMSHHQGHNCEITIEAIKVFLTDFKQHEERLEAYAQQLKSAKDKFQATLYRLKENKREASHHINLRFTAIIEEASKWKNINIRKLEDITKEREDILEQQIESLDSVIDETEQKLDLARRVTSPQNEEEFFIHHTQIVNDSKVLISKELGLQPLVHEHIEWRVDPINHIIDYLNRIAFVNEDANAAPSAVKSPPQSIEPITDAVASQKPIVNIPASIPTLTLSPYQSPISTPHSYPSSQVQAYPIQQMHPLSQTARSSSAENMLMGRSSGQPKMHVTNPHLTTHNSSFMPVADSSLSPRPRPYPQVQSARDVDSYRNSYYAVRESEENIKPTPHPTGMPPGDLSEGTRSTNMYDRSVPSGHIYENPFCPEEPTI</sequence>
<evidence type="ECO:0000256" key="4">
    <source>
        <dbReference type="PROSITE-ProRule" id="PRU00175"/>
    </source>
</evidence>
<evidence type="ECO:0000256" key="1">
    <source>
        <dbReference type="ARBA" id="ARBA00022723"/>
    </source>
</evidence>
<evidence type="ECO:0000313" key="8">
    <source>
        <dbReference type="EMBL" id="KAI6652761.1"/>
    </source>
</evidence>
<dbReference type="InterPro" id="IPR027370">
    <property type="entry name" value="Znf-RING_euk"/>
</dbReference>
<dbReference type="AlphaFoldDB" id="A0AAV7JV42"/>
<gene>
    <name evidence="8" type="ORF">LOD99_4147</name>
</gene>
<evidence type="ECO:0000256" key="6">
    <source>
        <dbReference type="SAM" id="MobiDB-lite"/>
    </source>
</evidence>
<dbReference type="InterPro" id="IPR001841">
    <property type="entry name" value="Znf_RING"/>
</dbReference>
<keyword evidence="5" id="KW-0175">Coiled coil</keyword>
<dbReference type="SMART" id="SM00184">
    <property type="entry name" value="RING"/>
    <property type="match status" value="1"/>
</dbReference>
<dbReference type="GO" id="GO:0008270">
    <property type="term" value="F:zinc ion binding"/>
    <property type="evidence" value="ECO:0007669"/>
    <property type="project" value="UniProtKB-KW"/>
</dbReference>
<dbReference type="Proteomes" id="UP001165289">
    <property type="component" value="Unassembled WGS sequence"/>
</dbReference>
<keyword evidence="1" id="KW-0479">Metal-binding</keyword>
<dbReference type="PANTHER" id="PTHR25462">
    <property type="entry name" value="BONUS, ISOFORM C-RELATED"/>
    <property type="match status" value="1"/>
</dbReference>
<dbReference type="PROSITE" id="PS00518">
    <property type="entry name" value="ZF_RING_1"/>
    <property type="match status" value="1"/>
</dbReference>
<dbReference type="PANTHER" id="PTHR25462:SF296">
    <property type="entry name" value="MEIOTIC P26, ISOFORM F"/>
    <property type="match status" value="1"/>
</dbReference>
<dbReference type="Pfam" id="PF13445">
    <property type="entry name" value="zf-RING_UBOX"/>
    <property type="match status" value="1"/>
</dbReference>
<evidence type="ECO:0000256" key="3">
    <source>
        <dbReference type="ARBA" id="ARBA00022833"/>
    </source>
</evidence>
<evidence type="ECO:0000256" key="5">
    <source>
        <dbReference type="SAM" id="Coils"/>
    </source>
</evidence>
<dbReference type="Pfam" id="PF00643">
    <property type="entry name" value="zf-B_box"/>
    <property type="match status" value="1"/>
</dbReference>
<feature type="domain" description="RING-type" evidence="7">
    <location>
        <begin position="27"/>
        <end position="83"/>
    </location>
</feature>
<reference evidence="8 9" key="1">
    <citation type="journal article" date="2023" name="BMC Biol.">
        <title>The compact genome of the sponge Oopsacas minuta (Hexactinellida) is lacking key metazoan core genes.</title>
        <authorList>
            <person name="Santini S."/>
            <person name="Schenkelaars Q."/>
            <person name="Jourda C."/>
            <person name="Duchesne M."/>
            <person name="Belahbib H."/>
            <person name="Rocher C."/>
            <person name="Selva M."/>
            <person name="Riesgo A."/>
            <person name="Vervoort M."/>
            <person name="Leys S.P."/>
            <person name="Kodjabachian L."/>
            <person name="Le Bivic A."/>
            <person name="Borchiellini C."/>
            <person name="Claverie J.M."/>
            <person name="Renard E."/>
        </authorList>
    </citation>
    <scope>NUCLEOTIDE SEQUENCE [LARGE SCALE GENOMIC DNA]</scope>
    <source>
        <strain evidence="8">SPO-2</strain>
    </source>
</reference>
<keyword evidence="9" id="KW-1185">Reference proteome</keyword>
<keyword evidence="2 4" id="KW-0863">Zinc-finger</keyword>
<dbReference type="SUPFAM" id="SSF57845">
    <property type="entry name" value="B-box zinc-binding domain"/>
    <property type="match status" value="1"/>
</dbReference>
<evidence type="ECO:0000313" key="9">
    <source>
        <dbReference type="Proteomes" id="UP001165289"/>
    </source>
</evidence>
<accession>A0AAV7JV42</accession>